<evidence type="ECO:0000313" key="1">
    <source>
        <dbReference type="EMBL" id="CAB1438374.1"/>
    </source>
</evidence>
<comment type="caution">
    <text evidence="1">The sequence shown here is derived from an EMBL/GenBank/DDBJ whole genome shotgun (WGS) entry which is preliminary data.</text>
</comment>
<accession>A0A9N7YNI3</accession>
<name>A0A9N7YNI3_PLEPL</name>
<dbReference type="EMBL" id="CADEAL010002146">
    <property type="protein sequence ID" value="CAB1438374.1"/>
    <property type="molecule type" value="Genomic_DNA"/>
</dbReference>
<dbReference type="AlphaFoldDB" id="A0A9N7YNI3"/>
<evidence type="ECO:0000313" key="2">
    <source>
        <dbReference type="Proteomes" id="UP001153269"/>
    </source>
</evidence>
<dbReference type="Proteomes" id="UP001153269">
    <property type="component" value="Unassembled WGS sequence"/>
</dbReference>
<sequence length="105" mass="11124">MGVAGQFYPAAGDQAPCVIAEWAGPSHAPLIDQSQTGCQSPQPRVTAAKQQLSVSIKASALMDLLMQFPQRRPIPDRHLGSGKTEVCVLGLCLALGAFTSRYTGR</sequence>
<protein>
    <submittedName>
        <fullName evidence="1">Uncharacterized protein</fullName>
    </submittedName>
</protein>
<gene>
    <name evidence="1" type="ORF">PLEPLA_LOCUS26314</name>
</gene>
<keyword evidence="2" id="KW-1185">Reference proteome</keyword>
<reference evidence="1" key="1">
    <citation type="submission" date="2020-03" db="EMBL/GenBank/DDBJ databases">
        <authorList>
            <person name="Weist P."/>
        </authorList>
    </citation>
    <scope>NUCLEOTIDE SEQUENCE</scope>
</reference>
<proteinExistence type="predicted"/>
<organism evidence="1 2">
    <name type="scientific">Pleuronectes platessa</name>
    <name type="common">European plaice</name>
    <dbReference type="NCBI Taxonomy" id="8262"/>
    <lineage>
        <taxon>Eukaryota</taxon>
        <taxon>Metazoa</taxon>
        <taxon>Chordata</taxon>
        <taxon>Craniata</taxon>
        <taxon>Vertebrata</taxon>
        <taxon>Euteleostomi</taxon>
        <taxon>Actinopterygii</taxon>
        <taxon>Neopterygii</taxon>
        <taxon>Teleostei</taxon>
        <taxon>Neoteleostei</taxon>
        <taxon>Acanthomorphata</taxon>
        <taxon>Carangaria</taxon>
        <taxon>Pleuronectiformes</taxon>
        <taxon>Pleuronectoidei</taxon>
        <taxon>Pleuronectidae</taxon>
        <taxon>Pleuronectes</taxon>
    </lineage>
</organism>